<comment type="subcellular location">
    <subcellularLocation>
        <location evidence="1">Cell membrane</location>
        <topology evidence="1">Multi-pass membrane protein</topology>
    </subcellularLocation>
</comment>
<feature type="transmembrane region" description="Helical" evidence="8">
    <location>
        <begin position="807"/>
        <end position="832"/>
    </location>
</feature>
<dbReference type="SUPFAM" id="SSF53850">
    <property type="entry name" value="Periplasmic binding protein-like II"/>
    <property type="match status" value="4"/>
</dbReference>
<dbReference type="EMBL" id="JABDTM020026962">
    <property type="protein sequence ID" value="KAH0811223.1"/>
    <property type="molecule type" value="Genomic_DNA"/>
</dbReference>
<feature type="transmembrane region" description="Helical" evidence="8">
    <location>
        <begin position="1906"/>
        <end position="1928"/>
    </location>
</feature>
<dbReference type="Proteomes" id="UP000719412">
    <property type="component" value="Unassembled WGS sequence"/>
</dbReference>
<evidence type="ECO:0000256" key="2">
    <source>
        <dbReference type="ARBA" id="ARBA00022475"/>
    </source>
</evidence>
<dbReference type="InterPro" id="IPR052192">
    <property type="entry name" value="Insect_Ionotropic_Sensory_Rcpt"/>
</dbReference>
<evidence type="ECO:0000256" key="1">
    <source>
        <dbReference type="ARBA" id="ARBA00004651"/>
    </source>
</evidence>
<keyword evidence="4 8" id="KW-1133">Transmembrane helix</keyword>
<dbReference type="Gene3D" id="3.40.190.10">
    <property type="entry name" value="Periplasmic binding protein-like II"/>
    <property type="match status" value="3"/>
</dbReference>
<evidence type="ECO:0000256" key="6">
    <source>
        <dbReference type="ARBA" id="ARBA00023170"/>
    </source>
</evidence>
<organism evidence="9 10">
    <name type="scientific">Tenebrio molitor</name>
    <name type="common">Yellow mealworm beetle</name>
    <dbReference type="NCBI Taxonomy" id="7067"/>
    <lineage>
        <taxon>Eukaryota</taxon>
        <taxon>Metazoa</taxon>
        <taxon>Ecdysozoa</taxon>
        <taxon>Arthropoda</taxon>
        <taxon>Hexapoda</taxon>
        <taxon>Insecta</taxon>
        <taxon>Pterygota</taxon>
        <taxon>Neoptera</taxon>
        <taxon>Endopterygota</taxon>
        <taxon>Coleoptera</taxon>
        <taxon>Polyphaga</taxon>
        <taxon>Cucujiformia</taxon>
        <taxon>Tenebrionidae</taxon>
        <taxon>Tenebrio</taxon>
    </lineage>
</organism>
<keyword evidence="10" id="KW-1185">Reference proteome</keyword>
<evidence type="ECO:0000313" key="9">
    <source>
        <dbReference type="EMBL" id="KAH0811223.1"/>
    </source>
</evidence>
<proteinExistence type="predicted"/>
<sequence length="2106" mass="244759">MKNVALLPPSEDVLQQLQQYFTDYKFHITKIYTSCSYLNVHLPFTRDASDWFIRYNECPSIVANAVFDIPEYLSTHGNFVFLERITDVGKTITQLQTYPFWKSRFHTHFIICTRVHGEEFVPELLEYIWKRGILNFVLVFVHERLQVFSYNPFSEKKVIHFTDHCEDFFPDKLKNMNGYNLRVSMFDLPPSSMKFKDQWYGTDYQQLKMVTSMVNASFTVIDNKDDVGYPFDEAHELIRTDQVDFCFVSYFQEANHFVDVEFTNPHQSNALVVLMPVTRDIKKKRNLLSIFDPTIWVLLVASIATVLATLKFSNRKSSSWTGFLHVWAAFLGCSFPNFRKKPTIGQYQLILFIWMCLVFRTAFHCFLISSFVSPSYVDKLTSIAELRNSDLTIFTGQHYARLTPKRHGLHDKFTFISRKERARMLHKLAPKAAFLLTATYAEGVLLRLSKSKRKRIPYYVLKEPLVPGFDSYIFRKHSPFLHKINQCLLQGSQFGISKNDVPFNPMSGVWLVVLATLGLAQGHLLPSENFTEQQLRHYFTNYKSHTQKIYSFCLYINVNAHRDISDWFIKHNSCSSVLPGNLSEVPDLFPQTDATFIFLRRYVDVSRVIAQLREYRFWNPSGENHFILCEPFTNADILPELLRLIWKQHIINFVFVVVSGGLEIYSYDGFRKGITNLSERPSCYDNLFSDELGDLEGYQLRVSLFEQVPLIMKYDGEWYGEDYRMLELVTSAMNASFRIVEPHNNQTYGGSYRNLINDNADFCFNSFFMAPDLFRSTVDYTYPHSYNKFVVLMPVTPQDYKEKTHNILSIFAPSVWALIIVLVVTTAITVTAANNWNWFTLPEYLLYSLSSLLGYAFFGLNTKPFCVKFQLITFILGSLILRTGFNCFLMSGFMSPYKSDKITTIEELKRSKIGVYMAEDMTPDIPEEFNLHDSFVDVTREELFDRLYSMDKTVAYVLSETIVDNFFRWVKNYQQTVPFYVVKEPLLLGYDVYILQKHSSYVKKVNKLEVLPQERDSGGQACGVNHGSHFLDLLCADWRIGSKLFDLSGVRFVALVTLALTQGHLLPSENAIEHQIRQYFTNYKSHTRKAYTFCAYLNVNAARDISDWFLKYNTCSSVIPGNLSEVPDLFPKSEATFIFLRRFADVSRAIAMLRKYRFWDPLGENHFVFCAPFSNADILPDLLHMIWKQHILNFVFVLVSDNLKIYSYDGFTRKGITSLSERPDCYDNLFFDELGNLNGYQLRVSLFEQVPLMTKYDGAWHGKDYQMLELVMSAMNATVRIVEPPNHQTYVGAYKDLIEDRADFCFNSFFIISSLFSSVDYTYPHSYNKIVILMPITPQDYRAKTHNILSLFAPSVWALIIVLMVTTAITVTAAKNWNWFALPEYLLYTLSSLLGYSFFGFNSKRSPVKLQLITFILGSIILRTAFNCFLISGFISPYTSDKMSTVEEVKRSKIGVYIVKEAIPLIPEEFQLHDSYVVGTNEKLIEMLFSLDKSVAYVLTDVTVNKFIRWVKSYQQTVPFYVIKEPLLLGYDVYIFQKHSPFVKKINQLVLREKEGHLLPSKDLTHQQLRHYFTNYKSHTQNTYSFCLYINANAHRDISNWFIKHNSCSSVLPGNLSEVPDWFPQTDATFIFLRRYLDVSRAIAQLRKYRFWNPSGENHFIFCEPFTNADILPDLLHMVWKQHILNFVFVLVSDDLKIYSYNGFSRNRITNLSKRPNCYDNLFFDKLENLNGYQLRVSLFEEVPLMMKHHGQWHGKDYKMLELVMEAMNATFRIVEPPKGSYYKGSYNDLLNDNADFCFNSFFIRSNTIAALDYTYPHAYNEIVVLMPVSPRDYRTKSRNILSTFTPSVWALIALLMVGTAIIVTAANKSNWFAFPKFLLYSLSSLLGYSFFGFNSKRFSVKLQLVTFILGSIILRTAFNCLLISGFISPYTSQKIKTIEELKRSKIGICSVEGMISMIPEEFGLHDNLISVTHEELIYRLYSMDNTVAYVLRQTNVDKFIRWVKDHQQTVPFYVIKEPLLLGFDIYVFQKQSPFVRKINQFVLRESEYMVVKQQQTHMGVYRGNSTDDERFVVLTLSHISAIFCMLVGGLTVSSLVFIVELYWKK</sequence>
<accession>A0A8J6L9Q0</accession>
<evidence type="ECO:0000256" key="4">
    <source>
        <dbReference type="ARBA" id="ARBA00022989"/>
    </source>
</evidence>
<feature type="transmembrane region" description="Helical" evidence="8">
    <location>
        <begin position="1351"/>
        <end position="1373"/>
    </location>
</feature>
<feature type="transmembrane region" description="Helical" evidence="8">
    <location>
        <begin position="1878"/>
        <end position="1894"/>
    </location>
</feature>
<feature type="transmembrane region" description="Helical" evidence="8">
    <location>
        <begin position="320"/>
        <end position="338"/>
    </location>
</feature>
<protein>
    <submittedName>
        <fullName evidence="9">Uncharacterized protein</fullName>
    </submittedName>
</protein>
<reference evidence="9" key="2">
    <citation type="submission" date="2021-08" db="EMBL/GenBank/DDBJ databases">
        <authorList>
            <person name="Eriksson T."/>
        </authorList>
    </citation>
    <scope>NUCLEOTIDE SEQUENCE</scope>
    <source>
        <strain evidence="9">Stoneville</strain>
        <tissue evidence="9">Whole head</tissue>
    </source>
</reference>
<feature type="transmembrane region" description="Helical" evidence="8">
    <location>
        <begin position="350"/>
        <end position="372"/>
    </location>
</feature>
<name>A0A8J6L9Q0_TENMO</name>
<feature type="transmembrane region" description="Helical" evidence="8">
    <location>
        <begin position="1385"/>
        <end position="1401"/>
    </location>
</feature>
<feature type="transmembrane region" description="Helical" evidence="8">
    <location>
        <begin position="844"/>
        <end position="860"/>
    </location>
</feature>
<reference evidence="9" key="1">
    <citation type="journal article" date="2020" name="J Insects Food Feed">
        <title>The yellow mealworm (Tenebrio molitor) genome: a resource for the emerging insects as food and feed industry.</title>
        <authorList>
            <person name="Eriksson T."/>
            <person name="Andere A."/>
            <person name="Kelstrup H."/>
            <person name="Emery V."/>
            <person name="Picard C."/>
        </authorList>
    </citation>
    <scope>NUCLEOTIDE SEQUENCE</scope>
    <source>
        <strain evidence="9">Stoneville</strain>
        <tissue evidence="9">Whole head</tissue>
    </source>
</reference>
<dbReference type="PANTHER" id="PTHR42643:SF35">
    <property type="entry name" value="IONOTROPIC RECEPTOR 68A, ISOFORM A"/>
    <property type="match status" value="1"/>
</dbReference>
<feature type="transmembrane region" description="Helical" evidence="8">
    <location>
        <begin position="1413"/>
        <end position="1435"/>
    </location>
</feature>
<evidence type="ECO:0000256" key="5">
    <source>
        <dbReference type="ARBA" id="ARBA00023136"/>
    </source>
</evidence>
<keyword evidence="2" id="KW-1003">Cell membrane</keyword>
<keyword evidence="5 8" id="KW-0472">Membrane</keyword>
<comment type="caution">
    <text evidence="9">The sequence shown here is derived from an EMBL/GenBank/DDBJ whole genome shotgun (WGS) entry which is preliminary data.</text>
</comment>
<feature type="transmembrane region" description="Helical" evidence="8">
    <location>
        <begin position="428"/>
        <end position="448"/>
    </location>
</feature>
<evidence type="ECO:0000313" key="10">
    <source>
        <dbReference type="Proteomes" id="UP000719412"/>
    </source>
</evidence>
<evidence type="ECO:0000256" key="8">
    <source>
        <dbReference type="SAM" id="Phobius"/>
    </source>
</evidence>
<evidence type="ECO:0000256" key="3">
    <source>
        <dbReference type="ARBA" id="ARBA00022692"/>
    </source>
</evidence>
<feature type="transmembrane region" description="Helical" evidence="8">
    <location>
        <begin position="1841"/>
        <end position="1866"/>
    </location>
</feature>
<gene>
    <name evidence="9" type="ORF">GEV33_011572</name>
</gene>
<feature type="transmembrane region" description="Helical" evidence="8">
    <location>
        <begin position="872"/>
        <end position="894"/>
    </location>
</feature>
<evidence type="ECO:0000256" key="7">
    <source>
        <dbReference type="ARBA" id="ARBA00023180"/>
    </source>
</evidence>
<feature type="transmembrane region" description="Helical" evidence="8">
    <location>
        <begin position="287"/>
        <end position="308"/>
    </location>
</feature>
<keyword evidence="6" id="KW-0675">Receptor</keyword>
<feature type="transmembrane region" description="Helical" evidence="8">
    <location>
        <begin position="2080"/>
        <end position="2104"/>
    </location>
</feature>
<keyword evidence="7" id="KW-0325">Glycoprotein</keyword>
<keyword evidence="3 8" id="KW-0812">Transmembrane</keyword>
<dbReference type="GO" id="GO:0005886">
    <property type="term" value="C:plasma membrane"/>
    <property type="evidence" value="ECO:0007669"/>
    <property type="project" value="UniProtKB-SubCell"/>
</dbReference>
<dbReference type="PANTHER" id="PTHR42643">
    <property type="entry name" value="IONOTROPIC RECEPTOR 20A-RELATED"/>
    <property type="match status" value="1"/>
</dbReference>